<dbReference type="PANTHER" id="PTHR30146">
    <property type="entry name" value="LACI-RELATED TRANSCRIPTIONAL REPRESSOR"/>
    <property type="match status" value="1"/>
</dbReference>
<evidence type="ECO:0000256" key="3">
    <source>
        <dbReference type="ARBA" id="ARBA00023125"/>
    </source>
</evidence>
<protein>
    <recommendedName>
        <fullName evidence="5">Transcriptional regulator LacI/GalR-like sensor domain-containing protein</fullName>
    </recommendedName>
</protein>
<organism evidence="6 7">
    <name type="scientific">Pseudobacteroides cellulosolvens ATCC 35603 = DSM 2933</name>
    <dbReference type="NCBI Taxonomy" id="398512"/>
    <lineage>
        <taxon>Bacteria</taxon>
        <taxon>Bacillati</taxon>
        <taxon>Bacillota</taxon>
        <taxon>Clostridia</taxon>
        <taxon>Eubacteriales</taxon>
        <taxon>Oscillospiraceae</taxon>
        <taxon>Pseudobacteroides</taxon>
    </lineage>
</organism>
<keyword evidence="1" id="KW-0678">Repressor</keyword>
<dbReference type="Proteomes" id="UP000036923">
    <property type="component" value="Unassembled WGS sequence"/>
</dbReference>
<gene>
    <name evidence="6" type="ORF">Bccel_0180</name>
</gene>
<keyword evidence="2" id="KW-0805">Transcription regulation</keyword>
<evidence type="ECO:0000256" key="4">
    <source>
        <dbReference type="ARBA" id="ARBA00023163"/>
    </source>
</evidence>
<dbReference type="InterPro" id="IPR028082">
    <property type="entry name" value="Peripla_BP_I"/>
</dbReference>
<evidence type="ECO:0000256" key="1">
    <source>
        <dbReference type="ARBA" id="ARBA00022491"/>
    </source>
</evidence>
<dbReference type="EMBL" id="LGTC01000001">
    <property type="protein sequence ID" value="KNY24923.1"/>
    <property type="molecule type" value="Genomic_DNA"/>
</dbReference>
<dbReference type="SUPFAM" id="SSF53822">
    <property type="entry name" value="Periplasmic binding protein-like I"/>
    <property type="match status" value="1"/>
</dbReference>
<keyword evidence="3" id="KW-0238">DNA-binding</keyword>
<evidence type="ECO:0000256" key="2">
    <source>
        <dbReference type="ARBA" id="ARBA00023015"/>
    </source>
</evidence>
<dbReference type="AlphaFoldDB" id="A0A0L6JGS9"/>
<dbReference type="STRING" id="398512.Bccel_0180"/>
<comment type="caution">
    <text evidence="6">The sequence shown here is derived from an EMBL/GenBank/DDBJ whole genome shotgun (WGS) entry which is preliminary data.</text>
</comment>
<reference evidence="7" key="1">
    <citation type="submission" date="2015-07" db="EMBL/GenBank/DDBJ databases">
        <title>Near-Complete Genome Sequence of the Cellulolytic Bacterium Bacteroides (Pseudobacteroides) cellulosolvens ATCC 35603.</title>
        <authorList>
            <person name="Dassa B."/>
            <person name="Utturkar S.M."/>
            <person name="Klingeman D.M."/>
            <person name="Hurt R.A."/>
            <person name="Keller M."/>
            <person name="Xu J."/>
            <person name="Reddy Y.H.K."/>
            <person name="Borovok I."/>
            <person name="Grinberg I.R."/>
            <person name="Lamed R."/>
            <person name="Zhivin O."/>
            <person name="Bayer E.A."/>
            <person name="Brown S.D."/>
        </authorList>
    </citation>
    <scope>NUCLEOTIDE SEQUENCE [LARGE SCALE GENOMIC DNA]</scope>
    <source>
        <strain evidence="7">DSM 2933</strain>
    </source>
</reference>
<name>A0A0L6JGS9_9FIRM</name>
<accession>A0A0L6JGS9</accession>
<sequence>MLHVYDDSEENFQVPMCITEGLVSGVITIGRVRKSTAQTLNSLNIPMVMVDHYYEDIYIDYVLSDNQNCGYIATEYLINHGHTELGFTGDIKAAVSFYDRYVGFLKALDINNLKLNPNYLITDKCIGVVANESVENAVNEMKKLPSMPTAFFCCCDHEAISVIKVLNILGYKVPNDISIISFDNIDLSHSITPRLTTLNVHKEFMGTKAVQKLIERINLPSGPKEKILLSAEIIERQSVKNLKSKKQFDK</sequence>
<dbReference type="PANTHER" id="PTHR30146:SF148">
    <property type="entry name" value="HTH-TYPE TRANSCRIPTIONAL REPRESSOR PURR-RELATED"/>
    <property type="match status" value="1"/>
</dbReference>
<feature type="domain" description="Transcriptional regulator LacI/GalR-like sensor" evidence="5">
    <location>
        <begin position="75"/>
        <end position="239"/>
    </location>
</feature>
<dbReference type="eggNOG" id="COG1609">
    <property type="taxonomic scope" value="Bacteria"/>
</dbReference>
<dbReference type="GO" id="GO:0003700">
    <property type="term" value="F:DNA-binding transcription factor activity"/>
    <property type="evidence" value="ECO:0007669"/>
    <property type="project" value="TreeGrafter"/>
</dbReference>
<evidence type="ECO:0000313" key="6">
    <source>
        <dbReference type="EMBL" id="KNY24923.1"/>
    </source>
</evidence>
<evidence type="ECO:0000259" key="5">
    <source>
        <dbReference type="Pfam" id="PF13377"/>
    </source>
</evidence>
<dbReference type="InterPro" id="IPR046335">
    <property type="entry name" value="LacI/GalR-like_sensor"/>
</dbReference>
<keyword evidence="7" id="KW-1185">Reference proteome</keyword>
<dbReference type="GO" id="GO:0000976">
    <property type="term" value="F:transcription cis-regulatory region binding"/>
    <property type="evidence" value="ECO:0007669"/>
    <property type="project" value="TreeGrafter"/>
</dbReference>
<proteinExistence type="predicted"/>
<evidence type="ECO:0000313" key="7">
    <source>
        <dbReference type="Proteomes" id="UP000036923"/>
    </source>
</evidence>
<keyword evidence="4" id="KW-0804">Transcription</keyword>
<dbReference type="Pfam" id="PF13377">
    <property type="entry name" value="Peripla_BP_3"/>
    <property type="match status" value="1"/>
</dbReference>
<dbReference type="Gene3D" id="3.40.50.2300">
    <property type="match status" value="2"/>
</dbReference>